<dbReference type="RefSeq" id="WP_056978768.1">
    <property type="nucleotide sequence ID" value="NZ_AYZR01000009.1"/>
</dbReference>
<gene>
    <name evidence="5" type="ORF">FC56_GL000954</name>
</gene>
<dbReference type="STRING" id="1423802.FC56_GL000954"/>
<organism evidence="5 6">
    <name type="scientific">Lentilactobacillus senioris DSM 24302 = JCM 17472</name>
    <dbReference type="NCBI Taxonomy" id="1423802"/>
    <lineage>
        <taxon>Bacteria</taxon>
        <taxon>Bacillati</taxon>
        <taxon>Bacillota</taxon>
        <taxon>Bacilli</taxon>
        <taxon>Lactobacillales</taxon>
        <taxon>Lactobacillaceae</taxon>
        <taxon>Lentilactobacillus</taxon>
    </lineage>
</organism>
<dbReference type="Gene3D" id="1.10.150.130">
    <property type="match status" value="1"/>
</dbReference>
<comment type="similarity">
    <text evidence="1">Belongs to the 'phage' integrase family.</text>
</comment>
<keyword evidence="6" id="KW-1185">Reference proteome</keyword>
<evidence type="ECO:0000313" key="5">
    <source>
        <dbReference type="EMBL" id="KRM93288.1"/>
    </source>
</evidence>
<dbReference type="PATRIC" id="fig|1423802.4.peg.967"/>
<comment type="caution">
    <text evidence="5">The sequence shown here is derived from an EMBL/GenBank/DDBJ whole genome shotgun (WGS) entry which is preliminary data.</text>
</comment>
<dbReference type="InterPro" id="IPR013762">
    <property type="entry name" value="Integrase-like_cat_sf"/>
</dbReference>
<dbReference type="Proteomes" id="UP000051256">
    <property type="component" value="Unassembled WGS sequence"/>
</dbReference>
<accession>A0A0R2CNY3</accession>
<dbReference type="GO" id="GO:0003677">
    <property type="term" value="F:DNA binding"/>
    <property type="evidence" value="ECO:0007669"/>
    <property type="project" value="UniProtKB-KW"/>
</dbReference>
<evidence type="ECO:0000256" key="3">
    <source>
        <dbReference type="ARBA" id="ARBA00023172"/>
    </source>
</evidence>
<dbReference type="PANTHER" id="PTHR30349">
    <property type="entry name" value="PHAGE INTEGRASE-RELATED"/>
    <property type="match status" value="1"/>
</dbReference>
<evidence type="ECO:0000259" key="4">
    <source>
        <dbReference type="PROSITE" id="PS51898"/>
    </source>
</evidence>
<dbReference type="PROSITE" id="PS51898">
    <property type="entry name" value="TYR_RECOMBINASE"/>
    <property type="match status" value="1"/>
</dbReference>
<sequence length="306" mass="35948">MEQSPKLHEYFAEWMQLYKRDAVQPITYQKYEMTHRQLCRLAPDIRMSQMSRLTYQKILNEYAKTHERQTVMDFHRHVRSALMDALEERIIERDPTRKAVLKGIKHRKHKTKFLHQHEVQSLLNVLTLNEGVNWDYFILLISKTGLRFAEALGVTPEDFDFARQNLKIDKTWNYKAEKSGFAPTKNHASVRNVQLDWQTVIQFSQLTKGMPPHQPIFVQNTKVYNDTVNHYLERLCRRAEIPVISVHGLRHTHASLLLYSGVSIASVAHRLGHSNMNTTQQTYLHIIQELENQDNDKVMKHLASLV</sequence>
<dbReference type="GO" id="GO:0006310">
    <property type="term" value="P:DNA recombination"/>
    <property type="evidence" value="ECO:0007669"/>
    <property type="project" value="UniProtKB-KW"/>
</dbReference>
<dbReference type="SUPFAM" id="SSF56349">
    <property type="entry name" value="DNA breaking-rejoining enzymes"/>
    <property type="match status" value="1"/>
</dbReference>
<protein>
    <submittedName>
        <fullName evidence="5">Integrase</fullName>
    </submittedName>
</protein>
<keyword evidence="2" id="KW-0238">DNA-binding</keyword>
<dbReference type="CDD" id="cd01189">
    <property type="entry name" value="INT_ICEBs1_C_like"/>
    <property type="match status" value="1"/>
</dbReference>
<evidence type="ECO:0000256" key="2">
    <source>
        <dbReference type="ARBA" id="ARBA00023125"/>
    </source>
</evidence>
<dbReference type="Gene3D" id="1.10.443.10">
    <property type="entry name" value="Intergrase catalytic core"/>
    <property type="match status" value="1"/>
</dbReference>
<keyword evidence="3" id="KW-0233">DNA recombination</keyword>
<dbReference type="InterPro" id="IPR002104">
    <property type="entry name" value="Integrase_catalytic"/>
</dbReference>
<evidence type="ECO:0000313" key="6">
    <source>
        <dbReference type="Proteomes" id="UP000051256"/>
    </source>
</evidence>
<name>A0A0R2CNY3_9LACO</name>
<dbReference type="Pfam" id="PF00589">
    <property type="entry name" value="Phage_integrase"/>
    <property type="match status" value="1"/>
</dbReference>
<feature type="domain" description="Tyr recombinase" evidence="4">
    <location>
        <begin position="109"/>
        <end position="300"/>
    </location>
</feature>
<reference evidence="5 6" key="1">
    <citation type="journal article" date="2015" name="Genome Announc.">
        <title>Expanding the biotechnology potential of lactobacilli through comparative genomics of 213 strains and associated genera.</title>
        <authorList>
            <person name="Sun Z."/>
            <person name="Harris H.M."/>
            <person name="McCann A."/>
            <person name="Guo C."/>
            <person name="Argimon S."/>
            <person name="Zhang W."/>
            <person name="Yang X."/>
            <person name="Jeffery I.B."/>
            <person name="Cooney J.C."/>
            <person name="Kagawa T.F."/>
            <person name="Liu W."/>
            <person name="Song Y."/>
            <person name="Salvetti E."/>
            <person name="Wrobel A."/>
            <person name="Rasinkangas P."/>
            <person name="Parkhill J."/>
            <person name="Rea M.C."/>
            <person name="O'Sullivan O."/>
            <person name="Ritari J."/>
            <person name="Douillard F.P."/>
            <person name="Paul Ross R."/>
            <person name="Yang R."/>
            <person name="Briner A.E."/>
            <person name="Felis G.E."/>
            <person name="de Vos W.M."/>
            <person name="Barrangou R."/>
            <person name="Klaenhammer T.R."/>
            <person name="Caufield P.W."/>
            <person name="Cui Y."/>
            <person name="Zhang H."/>
            <person name="O'Toole P.W."/>
        </authorList>
    </citation>
    <scope>NUCLEOTIDE SEQUENCE [LARGE SCALE GENOMIC DNA]</scope>
    <source>
        <strain evidence="5 6">DSM 24302</strain>
    </source>
</reference>
<proteinExistence type="inferred from homology"/>
<dbReference type="GO" id="GO:0015074">
    <property type="term" value="P:DNA integration"/>
    <property type="evidence" value="ECO:0007669"/>
    <property type="project" value="InterPro"/>
</dbReference>
<dbReference type="PANTHER" id="PTHR30349:SF64">
    <property type="entry name" value="PROPHAGE INTEGRASE INTD-RELATED"/>
    <property type="match status" value="1"/>
</dbReference>
<dbReference type="InterPro" id="IPR011010">
    <property type="entry name" value="DNA_brk_join_enz"/>
</dbReference>
<dbReference type="InterPro" id="IPR050090">
    <property type="entry name" value="Tyrosine_recombinase_XerCD"/>
</dbReference>
<dbReference type="EMBL" id="AYZR01000009">
    <property type="protein sequence ID" value="KRM93288.1"/>
    <property type="molecule type" value="Genomic_DNA"/>
</dbReference>
<evidence type="ECO:0000256" key="1">
    <source>
        <dbReference type="ARBA" id="ARBA00008857"/>
    </source>
</evidence>
<dbReference type="AlphaFoldDB" id="A0A0R2CNY3"/>
<dbReference type="InterPro" id="IPR010998">
    <property type="entry name" value="Integrase_recombinase_N"/>
</dbReference>